<comment type="caution">
    <text evidence="3">The sequence shown here is derived from an EMBL/GenBank/DDBJ whole genome shotgun (WGS) entry which is preliminary data.</text>
</comment>
<feature type="region of interest" description="Disordered" evidence="1">
    <location>
        <begin position="1"/>
        <end position="46"/>
    </location>
</feature>
<accession>A0AB34JLS3</accession>
<evidence type="ECO:0000259" key="2">
    <source>
        <dbReference type="Pfam" id="PF01145"/>
    </source>
</evidence>
<sequence length="571" mass="63050">MEELPTRDAFAQGATADGPAAYEEQEARAVGTRESPYTDEGESAEMHRDDTHVQELIELIGILETETDIEEVVITVTEAMHMGSSRGKRVLDLLFGGTPPHRIAAELRVQLEQQLSDTTSTTAAFDEPPEEPAAASRTRGYLTVPTEEQESDSLPQLARRQPPAFDGIAAGDAQDFSSRRPSRLSWQRGRGSSGYAALGSESSEDVGLEDTRAETIRVRLGRMARPRGTNLPGPFEWHPTIVWALASLLGVLLLSGFIVCSMDLLPPLTHGIPMDRLWFKLTPTATSSPGLHWVGLFHRFIKVPSTMQTLAFGVEARPHIAQAAEPSQHVWSAPSLEVRSKDGLPLRIVASVQWRYTAAELPELLRTLPGGHISPQEYLTPGVAMFRSITVASLARHATRYRMADWLTRKEAISSAALAPLRLALAPFVEVAQLQLLEVHLPPQVEQALLHTAVAKLSKTRGERYREAMAIAFMALQMAARYQYTQTINQAIGHARQEEQRGLTSAAVVAREVSTEMGAFTNVTDKTSITPRELLQYLYFDHYLGGKNSNREVPIDTLFTGAALGKRRRRW</sequence>
<feature type="domain" description="Band 7" evidence="2">
    <location>
        <begin position="286"/>
        <end position="459"/>
    </location>
</feature>
<protein>
    <recommendedName>
        <fullName evidence="2">Band 7 domain-containing protein</fullName>
    </recommendedName>
</protein>
<feature type="region of interest" description="Disordered" evidence="1">
    <location>
        <begin position="117"/>
        <end position="140"/>
    </location>
</feature>
<dbReference type="Pfam" id="PF01145">
    <property type="entry name" value="Band_7"/>
    <property type="match status" value="1"/>
</dbReference>
<dbReference type="AlphaFoldDB" id="A0AB34JLS3"/>
<gene>
    <name evidence="3" type="ORF">AB1Y20_021628</name>
</gene>
<proteinExistence type="predicted"/>
<name>A0AB34JLS3_PRYPA</name>
<organism evidence="3 4">
    <name type="scientific">Prymnesium parvum</name>
    <name type="common">Toxic golden alga</name>
    <dbReference type="NCBI Taxonomy" id="97485"/>
    <lineage>
        <taxon>Eukaryota</taxon>
        <taxon>Haptista</taxon>
        <taxon>Haptophyta</taxon>
        <taxon>Prymnesiophyceae</taxon>
        <taxon>Prymnesiales</taxon>
        <taxon>Prymnesiaceae</taxon>
        <taxon>Prymnesium</taxon>
    </lineage>
</organism>
<dbReference type="InterPro" id="IPR001107">
    <property type="entry name" value="Band_7"/>
</dbReference>
<reference evidence="3 4" key="1">
    <citation type="journal article" date="2024" name="Science">
        <title>Giant polyketide synthase enzymes in the biosynthesis of giant marine polyether toxins.</title>
        <authorList>
            <person name="Fallon T.R."/>
            <person name="Shende V.V."/>
            <person name="Wierzbicki I.H."/>
            <person name="Pendleton A.L."/>
            <person name="Watervoot N.F."/>
            <person name="Auber R.P."/>
            <person name="Gonzalez D.J."/>
            <person name="Wisecaver J.H."/>
            <person name="Moore B.S."/>
        </authorList>
    </citation>
    <scope>NUCLEOTIDE SEQUENCE [LARGE SCALE GENOMIC DNA]</scope>
    <source>
        <strain evidence="3 4">12B1</strain>
    </source>
</reference>
<feature type="region of interest" description="Disordered" evidence="1">
    <location>
        <begin position="166"/>
        <end position="209"/>
    </location>
</feature>
<evidence type="ECO:0000313" key="3">
    <source>
        <dbReference type="EMBL" id="KAL1521983.1"/>
    </source>
</evidence>
<dbReference type="Proteomes" id="UP001515480">
    <property type="component" value="Unassembled WGS sequence"/>
</dbReference>
<evidence type="ECO:0000256" key="1">
    <source>
        <dbReference type="SAM" id="MobiDB-lite"/>
    </source>
</evidence>
<dbReference type="EMBL" id="JBGBPQ010000007">
    <property type="protein sequence ID" value="KAL1521983.1"/>
    <property type="molecule type" value="Genomic_DNA"/>
</dbReference>
<evidence type="ECO:0000313" key="4">
    <source>
        <dbReference type="Proteomes" id="UP001515480"/>
    </source>
</evidence>
<keyword evidence="4" id="KW-1185">Reference proteome</keyword>